<dbReference type="EMBL" id="LT594599">
    <property type="protein sequence ID" value="SBT85381.1"/>
    <property type="molecule type" value="Genomic_DNA"/>
</dbReference>
<evidence type="ECO:0000313" key="2">
    <source>
        <dbReference type="EMBL" id="SBT85381.1"/>
    </source>
</evidence>
<dbReference type="GO" id="GO:0008654">
    <property type="term" value="P:phospholipid biosynthetic process"/>
    <property type="evidence" value="ECO:0007669"/>
    <property type="project" value="InterPro"/>
</dbReference>
<dbReference type="Pfam" id="PF01066">
    <property type="entry name" value="CDP-OH_P_transf"/>
    <property type="match status" value="1"/>
</dbReference>
<dbReference type="Gene3D" id="1.20.120.1760">
    <property type="match status" value="1"/>
</dbReference>
<keyword evidence="1" id="KW-1133">Transmembrane helix</keyword>
<gene>
    <name evidence="2" type="primary">wciO</name>
</gene>
<dbReference type="GO" id="GO:0016020">
    <property type="term" value="C:membrane"/>
    <property type="evidence" value="ECO:0007669"/>
    <property type="project" value="InterPro"/>
</dbReference>
<keyword evidence="1" id="KW-0472">Membrane</keyword>
<reference evidence="2" key="2">
    <citation type="submission" date="2016-06" db="EMBL/GenBank/DDBJ databases">
        <authorList>
            <person name="Kjaerup R.B."/>
            <person name="Dalgaard T.S."/>
            <person name="Juul-Madsen H.R."/>
        </authorList>
    </citation>
    <scope>NUCLEOTIDE SEQUENCE</scope>
    <source>
        <strain evidence="2">6E</strain>
    </source>
</reference>
<feature type="transmembrane region" description="Helical" evidence="1">
    <location>
        <begin position="215"/>
        <end position="236"/>
    </location>
</feature>
<dbReference type="InterPro" id="IPR043130">
    <property type="entry name" value="CDP-OH_PTrfase_TM_dom"/>
</dbReference>
<feature type="transmembrane region" description="Helical" evidence="1">
    <location>
        <begin position="143"/>
        <end position="161"/>
    </location>
</feature>
<reference evidence="2" key="1">
    <citation type="submission" date="2016-06" db="EMBL/GenBank/DDBJ databases">
        <title>Whole Genome Sequencing of Streptococcus pneumoniae: Development, Evaluation and Verification of Targets for Serogroup and Serotype Prediction using an Automated Pipeline.</title>
        <authorList>
            <person name="Kapatai G."/>
            <person name="Sheppard C.L."/>
            <person name="Al-Shahib A."/>
            <person name="Litt D.J."/>
            <person name="Underwood A.P."/>
            <person name="Harrison T.G."/>
            <person name="Fry N.K."/>
        </authorList>
    </citation>
    <scope>NUCLEOTIDE SEQUENCE</scope>
    <source>
        <strain evidence="2">6E</strain>
    </source>
</reference>
<feature type="transmembrane region" description="Helical" evidence="1">
    <location>
        <begin position="59"/>
        <end position="92"/>
    </location>
</feature>
<dbReference type="AlphaFoldDB" id="A0A1A9BKE7"/>
<feature type="transmembrane region" description="Helical" evidence="1">
    <location>
        <begin position="113"/>
        <end position="137"/>
    </location>
</feature>
<dbReference type="GO" id="GO:0016780">
    <property type="term" value="F:phosphotransferase activity, for other substituted phosphate groups"/>
    <property type="evidence" value="ECO:0007669"/>
    <property type="project" value="InterPro"/>
</dbReference>
<evidence type="ECO:0000256" key="1">
    <source>
        <dbReference type="SAM" id="Phobius"/>
    </source>
</evidence>
<keyword evidence="2" id="KW-0808">Transferase</keyword>
<accession>A0A1A9BKE7</accession>
<dbReference type="InterPro" id="IPR000462">
    <property type="entry name" value="CDP-OH_P_trans"/>
</dbReference>
<feature type="transmembrane region" description="Helical" evidence="1">
    <location>
        <begin position="188"/>
        <end position="209"/>
    </location>
</feature>
<keyword evidence="1" id="KW-0812">Transmembrane</keyword>
<organism evidence="2">
    <name type="scientific">Streptococcus pneumoniae</name>
    <dbReference type="NCBI Taxonomy" id="1313"/>
    <lineage>
        <taxon>Bacteria</taxon>
        <taxon>Bacillati</taxon>
        <taxon>Bacillota</taxon>
        <taxon>Bacilli</taxon>
        <taxon>Lactobacillales</taxon>
        <taxon>Streptococcaceae</taxon>
        <taxon>Streptococcus</taxon>
    </lineage>
</organism>
<feature type="transmembrane region" description="Helical" evidence="1">
    <location>
        <begin position="29"/>
        <end position="47"/>
    </location>
</feature>
<sequence>MIMSIYKLYKDIERKTMSPAKKAMAKNDYFAFYVGRPLSYLLTVPFLKTNITPNQVSYLSIAPLILGFLTMTFTTNFILLLLAWFLFFLWNLLDGVDGNLARYREQYSKDGSVVDAMAGYVAMVLTYFGAGIVATHLNGSDMYVILGALSGISLIFPRLVMHKYINTVARNESVNNIKDKSNFSTIKLLALNMTSITGIPQVLLLVTILTNQWEFFTLVYFTINFLLMIFSLYSLFKKENV</sequence>
<protein>
    <submittedName>
        <fullName evidence="2">CPD-ribitol phophotransferase WciO</fullName>
    </submittedName>
</protein>
<name>A0A1A9BKE7_STREE</name>
<proteinExistence type="predicted"/>